<evidence type="ECO:0000313" key="2">
    <source>
        <dbReference type="Proteomes" id="UP000594262"/>
    </source>
</evidence>
<organism evidence="1 2">
    <name type="scientific">Clytia hemisphaerica</name>
    <dbReference type="NCBI Taxonomy" id="252671"/>
    <lineage>
        <taxon>Eukaryota</taxon>
        <taxon>Metazoa</taxon>
        <taxon>Cnidaria</taxon>
        <taxon>Hydrozoa</taxon>
        <taxon>Hydroidolina</taxon>
        <taxon>Leptothecata</taxon>
        <taxon>Obeliida</taxon>
        <taxon>Clytiidae</taxon>
        <taxon>Clytia</taxon>
    </lineage>
</organism>
<name>A0A7M5XPP4_9CNID</name>
<evidence type="ECO:0000313" key="1">
    <source>
        <dbReference type="EnsemblMetazoa" id="CLYHEMP025613.1"/>
    </source>
</evidence>
<proteinExistence type="predicted"/>
<sequence length="101" mass="11663">DMSGYILAVNSEHEEVKQYFDVLLKISVKVIVTIRVSRKMNFTLEKQCFLNYKSKAVCLGKLTATDKDDIFFYNSQYGSTIVGIQKLSFKLDEYECTNIKD</sequence>
<accession>A0A7M5XPP4</accession>
<dbReference type="EnsemblMetazoa" id="CLYHEMT025613.1">
    <property type="protein sequence ID" value="CLYHEMP025613.1"/>
    <property type="gene ID" value="CLYHEMG025613"/>
</dbReference>
<keyword evidence="2" id="KW-1185">Reference proteome</keyword>
<reference evidence="1" key="1">
    <citation type="submission" date="2021-01" db="UniProtKB">
        <authorList>
            <consortium name="EnsemblMetazoa"/>
        </authorList>
    </citation>
    <scope>IDENTIFICATION</scope>
</reference>
<dbReference type="Proteomes" id="UP000594262">
    <property type="component" value="Unplaced"/>
</dbReference>
<dbReference type="AlphaFoldDB" id="A0A7M5XPP4"/>
<protein>
    <submittedName>
        <fullName evidence="1">Uncharacterized protein</fullName>
    </submittedName>
</protein>